<dbReference type="SUPFAM" id="SSF46894">
    <property type="entry name" value="C-terminal effector domain of the bipartite response regulators"/>
    <property type="match status" value="1"/>
</dbReference>
<accession>A0ABW6ES75</accession>
<dbReference type="Proteomes" id="UP001598352">
    <property type="component" value="Unassembled WGS sequence"/>
</dbReference>
<evidence type="ECO:0000313" key="1">
    <source>
        <dbReference type="EMBL" id="MFD4821149.1"/>
    </source>
</evidence>
<comment type="caution">
    <text evidence="1">The sequence shown here is derived from an EMBL/GenBank/DDBJ whole genome shotgun (WGS) entry which is preliminary data.</text>
</comment>
<protein>
    <submittedName>
        <fullName evidence="1">DNA-binding response regulator</fullName>
    </submittedName>
</protein>
<keyword evidence="1" id="KW-0238">DNA-binding</keyword>
<reference evidence="1 2" key="1">
    <citation type="submission" date="2024-09" db="EMBL/GenBank/DDBJ databases">
        <title>The Natural Products Discovery Center: Release of the First 8490 Sequenced Strains for Exploring Actinobacteria Biosynthetic Diversity.</title>
        <authorList>
            <person name="Kalkreuter E."/>
            <person name="Kautsar S.A."/>
            <person name="Yang D."/>
            <person name="Bader C.D."/>
            <person name="Teijaro C.N."/>
            <person name="Fluegel L."/>
            <person name="Davis C.M."/>
            <person name="Simpson J.R."/>
            <person name="Lauterbach L."/>
            <person name="Steele A.D."/>
            <person name="Gui C."/>
            <person name="Meng S."/>
            <person name="Li G."/>
            <person name="Viehrig K."/>
            <person name="Ye F."/>
            <person name="Su P."/>
            <person name="Kiefer A.F."/>
            <person name="Nichols A."/>
            <person name="Cepeda A.J."/>
            <person name="Yan W."/>
            <person name="Fan B."/>
            <person name="Jiang Y."/>
            <person name="Adhikari A."/>
            <person name="Zheng C.-J."/>
            <person name="Schuster L."/>
            <person name="Cowan T.M."/>
            <person name="Smanski M.J."/>
            <person name="Chevrette M.G."/>
            <person name="De Carvalho L.P.S."/>
            <person name="Shen B."/>
        </authorList>
    </citation>
    <scope>NUCLEOTIDE SEQUENCE [LARGE SCALE GENOMIC DNA]</scope>
    <source>
        <strain evidence="1 2">NPDC058428</strain>
    </source>
</reference>
<dbReference type="InterPro" id="IPR016032">
    <property type="entry name" value="Sig_transdc_resp-reg_C-effctor"/>
</dbReference>
<dbReference type="InterPro" id="IPR036388">
    <property type="entry name" value="WH-like_DNA-bd_sf"/>
</dbReference>
<sequence length="186" mass="20392">MSRRPGLKHVAVLRSELVDRPLHDTLRSHYADHPDVAVVLVVERIGIHDLSAIAPYGISAVIRTGELTARPDLLTSVTNTVARGGYRLPRMLGASVQTAVDRPSRPRRPIGQPGVLLKPIDLALVTLAAQGRTIERSAHQLDESLAYVKEALRRLYQRLGVTAMTACVRYAAREGLLWHEEAGEAS</sequence>
<dbReference type="EMBL" id="JBHXKZ010000001">
    <property type="protein sequence ID" value="MFD4821149.1"/>
    <property type="molecule type" value="Genomic_DNA"/>
</dbReference>
<dbReference type="Gene3D" id="1.10.10.10">
    <property type="entry name" value="Winged helix-like DNA-binding domain superfamily/Winged helix DNA-binding domain"/>
    <property type="match status" value="1"/>
</dbReference>
<name>A0ABW6ES75_9ACTN</name>
<dbReference type="GO" id="GO:0003677">
    <property type="term" value="F:DNA binding"/>
    <property type="evidence" value="ECO:0007669"/>
    <property type="project" value="UniProtKB-KW"/>
</dbReference>
<proteinExistence type="predicted"/>
<gene>
    <name evidence="1" type="ORF">ACFWOQ_01060</name>
</gene>
<organism evidence="1 2">
    <name type="scientific">Streptomyces rubiginosohelvolus</name>
    <dbReference type="NCBI Taxonomy" id="67362"/>
    <lineage>
        <taxon>Bacteria</taxon>
        <taxon>Bacillati</taxon>
        <taxon>Actinomycetota</taxon>
        <taxon>Actinomycetes</taxon>
        <taxon>Kitasatosporales</taxon>
        <taxon>Streptomycetaceae</taxon>
        <taxon>Streptomyces</taxon>
    </lineage>
</organism>
<keyword evidence="2" id="KW-1185">Reference proteome</keyword>
<evidence type="ECO:0000313" key="2">
    <source>
        <dbReference type="Proteomes" id="UP001598352"/>
    </source>
</evidence>
<dbReference type="RefSeq" id="WP_382760441.1">
    <property type="nucleotide sequence ID" value="NZ_JBHXKZ010000001.1"/>
</dbReference>